<dbReference type="PANTHER" id="PTHR43434:SF1">
    <property type="entry name" value="PHOSPHOGLYCOLATE PHOSPHATASE"/>
    <property type="match status" value="1"/>
</dbReference>
<evidence type="ECO:0000313" key="1">
    <source>
        <dbReference type="EMBL" id="MFC0628857.1"/>
    </source>
</evidence>
<dbReference type="EMBL" id="JBHLTC010000040">
    <property type="protein sequence ID" value="MFC0628857.1"/>
    <property type="molecule type" value="Genomic_DNA"/>
</dbReference>
<comment type="caution">
    <text evidence="1">The sequence shown here is derived from an EMBL/GenBank/DDBJ whole genome shotgun (WGS) entry which is preliminary data.</text>
</comment>
<dbReference type="PANTHER" id="PTHR43434">
    <property type="entry name" value="PHOSPHOGLYCOLATE PHOSPHATASE"/>
    <property type="match status" value="1"/>
</dbReference>
<accession>A0ABV6QW35</accession>
<dbReference type="InterPro" id="IPR036412">
    <property type="entry name" value="HAD-like_sf"/>
</dbReference>
<dbReference type="Pfam" id="PF00702">
    <property type="entry name" value="Hydrolase"/>
    <property type="match status" value="1"/>
</dbReference>
<evidence type="ECO:0000313" key="2">
    <source>
        <dbReference type="Proteomes" id="UP001589890"/>
    </source>
</evidence>
<sequence length="225" mass="24372">MIETGTDVIASHIVWDWNGTLLNDNDAVLAAVNDVCAGFGRPALTLEQWREVYMRPVLKCYEQVLARTFTAAEWAEVDRLYHQRYDQLFSTCALAEGAVDLLKAWRDSGRTQSLLSMWFHNQLVPAVADFGLDDLFQRVDGLRSEVGGDSKAEHLAQHIEAQGLNPASVVLIGDVVDDALAAAEVGTGCILVTTGVMSRTSLVSTGAPVADSLTAALALLPTRSR</sequence>
<keyword evidence="2" id="KW-1185">Reference proteome</keyword>
<gene>
    <name evidence="1" type="ORF">ACFFGN_32630</name>
</gene>
<name>A0ABV6QW35_9ACTN</name>
<keyword evidence="1" id="KW-0378">Hydrolase</keyword>
<reference evidence="1 2" key="1">
    <citation type="submission" date="2024-09" db="EMBL/GenBank/DDBJ databases">
        <authorList>
            <person name="Sun Q."/>
            <person name="Mori K."/>
        </authorList>
    </citation>
    <scope>NUCLEOTIDE SEQUENCE [LARGE SCALE GENOMIC DNA]</scope>
    <source>
        <strain evidence="1 2">CGMCC 1.15906</strain>
    </source>
</reference>
<dbReference type="SUPFAM" id="SSF56784">
    <property type="entry name" value="HAD-like"/>
    <property type="match status" value="1"/>
</dbReference>
<dbReference type="GO" id="GO:0016787">
    <property type="term" value="F:hydrolase activity"/>
    <property type="evidence" value="ECO:0007669"/>
    <property type="project" value="UniProtKB-KW"/>
</dbReference>
<organism evidence="1 2">
    <name type="scientific">Kribbella deserti</name>
    <dbReference type="NCBI Taxonomy" id="1926257"/>
    <lineage>
        <taxon>Bacteria</taxon>
        <taxon>Bacillati</taxon>
        <taxon>Actinomycetota</taxon>
        <taxon>Actinomycetes</taxon>
        <taxon>Propionibacteriales</taxon>
        <taxon>Kribbellaceae</taxon>
        <taxon>Kribbella</taxon>
    </lineage>
</organism>
<dbReference type="RefSeq" id="WP_380055884.1">
    <property type="nucleotide sequence ID" value="NZ_JBHLTC010000040.1"/>
</dbReference>
<dbReference type="SFLD" id="SFLDS00003">
    <property type="entry name" value="Haloacid_Dehalogenase"/>
    <property type="match status" value="1"/>
</dbReference>
<protein>
    <submittedName>
        <fullName evidence="1">HAD family hydrolase</fullName>
        <ecNumber evidence="1">3.-.-.-</ecNumber>
    </submittedName>
</protein>
<dbReference type="SFLD" id="SFLDG01129">
    <property type="entry name" value="C1.5:_HAD__Beta-PGM__Phosphata"/>
    <property type="match status" value="1"/>
</dbReference>
<dbReference type="InterPro" id="IPR023214">
    <property type="entry name" value="HAD_sf"/>
</dbReference>
<dbReference type="Gene3D" id="1.10.150.240">
    <property type="entry name" value="Putative phosphatase, domain 2"/>
    <property type="match status" value="1"/>
</dbReference>
<proteinExistence type="predicted"/>
<dbReference type="EC" id="3.-.-.-" evidence="1"/>
<dbReference type="InterPro" id="IPR023198">
    <property type="entry name" value="PGP-like_dom2"/>
</dbReference>
<dbReference type="Proteomes" id="UP001589890">
    <property type="component" value="Unassembled WGS sequence"/>
</dbReference>
<dbReference type="InterPro" id="IPR050155">
    <property type="entry name" value="HAD-like_hydrolase_sf"/>
</dbReference>
<dbReference type="Gene3D" id="3.40.50.1000">
    <property type="entry name" value="HAD superfamily/HAD-like"/>
    <property type="match status" value="1"/>
</dbReference>